<sequence>MEIKKIFNNNVLLAENNGHEVVLIGKGLGFQKKVGQAINENQIDKIYTPTEEHWLSLFNELIHDIPPEYFEISSKIIRLAEDKLNTKFNAYLLIAVTDHIHFAIQRARDDIVIRNELLWEIQHFYPMEYTVGQEALQLITREFGITLAEDEAGFIALKFVENRTSSQSNIKKGTEMTQLIRDILTIVQYQLQIQLDETSISYQRFLVHLRFFVERITTTAKNQKSEQPDDVLYEHIFKKYPQAFKCTQKIMQFVQTKLHRDVSVNEQVYITIHIQRIINELNQHD</sequence>
<evidence type="ECO:0000313" key="3">
    <source>
        <dbReference type="EMBL" id="TDG67632.1"/>
    </source>
</evidence>
<dbReference type="AlphaFoldDB" id="A0A4R5N7W0"/>
<dbReference type="SMART" id="SM01061">
    <property type="entry name" value="CAT_RBD"/>
    <property type="match status" value="1"/>
</dbReference>
<evidence type="ECO:0000313" key="4">
    <source>
        <dbReference type="Proteomes" id="UP000295681"/>
    </source>
</evidence>
<proteinExistence type="predicted"/>
<dbReference type="Gene3D" id="1.10.1790.10">
    <property type="entry name" value="PRD domain"/>
    <property type="match status" value="2"/>
</dbReference>
<feature type="domain" description="PRD" evidence="2">
    <location>
        <begin position="64"/>
        <end position="169"/>
    </location>
</feature>
<comment type="caution">
    <text evidence="3">The sequence shown here is derived from an EMBL/GenBank/DDBJ whole genome shotgun (WGS) entry which is preliminary data.</text>
</comment>
<dbReference type="Proteomes" id="UP000295681">
    <property type="component" value="Unassembled WGS sequence"/>
</dbReference>
<dbReference type="SUPFAM" id="SSF50151">
    <property type="entry name" value="SacY-like RNA-binding domain"/>
    <property type="match status" value="1"/>
</dbReference>
<dbReference type="PROSITE" id="PS51372">
    <property type="entry name" value="PRD_2"/>
    <property type="match status" value="2"/>
</dbReference>
<dbReference type="GO" id="GO:0003723">
    <property type="term" value="F:RNA binding"/>
    <property type="evidence" value="ECO:0007669"/>
    <property type="project" value="InterPro"/>
</dbReference>
<accession>A0A4R5N7W0</accession>
<protein>
    <recommendedName>
        <fullName evidence="2">PRD domain-containing protein</fullName>
    </recommendedName>
</protein>
<dbReference type="InterPro" id="IPR011608">
    <property type="entry name" value="PRD"/>
</dbReference>
<dbReference type="EMBL" id="PUFI01000015">
    <property type="protein sequence ID" value="TDG67632.1"/>
    <property type="molecule type" value="Genomic_DNA"/>
</dbReference>
<dbReference type="PANTHER" id="PTHR30185:SF15">
    <property type="entry name" value="CRYPTIC BETA-GLUCOSIDE BGL OPERON ANTITERMINATOR"/>
    <property type="match status" value="1"/>
</dbReference>
<dbReference type="InterPro" id="IPR050661">
    <property type="entry name" value="BglG_antiterminators"/>
</dbReference>
<dbReference type="Gene3D" id="2.30.24.10">
    <property type="entry name" value="CAT RNA-binding domain"/>
    <property type="match status" value="1"/>
</dbReference>
<dbReference type="GO" id="GO:0006355">
    <property type="term" value="P:regulation of DNA-templated transcription"/>
    <property type="evidence" value="ECO:0007669"/>
    <property type="project" value="InterPro"/>
</dbReference>
<dbReference type="PANTHER" id="PTHR30185">
    <property type="entry name" value="CRYPTIC BETA-GLUCOSIDE BGL OPERON ANTITERMINATOR"/>
    <property type="match status" value="1"/>
</dbReference>
<keyword evidence="1" id="KW-0677">Repeat</keyword>
<dbReference type="NCBIfam" id="NF046042">
    <property type="entry name" value="LicT"/>
    <property type="match status" value="1"/>
</dbReference>
<dbReference type="SUPFAM" id="SSF63520">
    <property type="entry name" value="PTS-regulatory domain, PRD"/>
    <property type="match status" value="2"/>
</dbReference>
<gene>
    <name evidence="3" type="ORF">C5L23_001431</name>
</gene>
<dbReference type="InterPro" id="IPR036650">
    <property type="entry name" value="CAT_RNA-bd_dom_sf"/>
</dbReference>
<dbReference type="STRING" id="907931.GCA_000165675_00034"/>
<organism evidence="3 4">
    <name type="scientific">Leuconostoc fallax</name>
    <dbReference type="NCBI Taxonomy" id="1251"/>
    <lineage>
        <taxon>Bacteria</taxon>
        <taxon>Bacillati</taxon>
        <taxon>Bacillota</taxon>
        <taxon>Bacilli</taxon>
        <taxon>Lactobacillales</taxon>
        <taxon>Lactobacillaceae</taxon>
        <taxon>Leuconostoc</taxon>
    </lineage>
</organism>
<feature type="domain" description="PRD" evidence="2">
    <location>
        <begin position="171"/>
        <end position="284"/>
    </location>
</feature>
<reference evidence="3 4" key="1">
    <citation type="journal article" date="2019" name="Appl. Microbiol. Biotechnol.">
        <title>Uncovering carbohydrate metabolism through a genotype-phenotype association study of 56 lactic acid bacteria genomes.</title>
        <authorList>
            <person name="Buron-Moles G."/>
            <person name="Chailyan A."/>
            <person name="Dolejs I."/>
            <person name="Forster J."/>
            <person name="Miks M.H."/>
        </authorList>
    </citation>
    <scope>NUCLEOTIDE SEQUENCE [LARGE SCALE GENOMIC DNA]</scope>
    <source>
        <strain evidence="3 4">ATCC 700006</strain>
    </source>
</reference>
<dbReference type="RefSeq" id="WP_133264595.1">
    <property type="nucleotide sequence ID" value="NZ_JAGYGP010000001.1"/>
</dbReference>
<evidence type="ECO:0000256" key="1">
    <source>
        <dbReference type="ARBA" id="ARBA00022737"/>
    </source>
</evidence>
<dbReference type="Pfam" id="PF00874">
    <property type="entry name" value="PRD"/>
    <property type="match status" value="2"/>
</dbReference>
<evidence type="ECO:0000259" key="2">
    <source>
        <dbReference type="PROSITE" id="PS51372"/>
    </source>
</evidence>
<dbReference type="InterPro" id="IPR004341">
    <property type="entry name" value="CAT_RNA-bd_dom"/>
</dbReference>
<dbReference type="InterPro" id="IPR036634">
    <property type="entry name" value="PRD_sf"/>
</dbReference>
<name>A0A4R5N7W0_9LACO</name>
<keyword evidence="4" id="KW-1185">Reference proteome</keyword>
<dbReference type="Pfam" id="PF03123">
    <property type="entry name" value="CAT_RBD"/>
    <property type="match status" value="1"/>
</dbReference>